<dbReference type="GO" id="GO:0005829">
    <property type="term" value="C:cytosol"/>
    <property type="evidence" value="ECO:0007669"/>
    <property type="project" value="TreeGrafter"/>
</dbReference>
<accession>A0A9N7PI92</accession>
<dbReference type="EMBL" id="CP023671">
    <property type="protein sequence ID" value="AYE33506.1"/>
    <property type="molecule type" value="Genomic_DNA"/>
</dbReference>
<dbReference type="NCBIfam" id="TIGR01484">
    <property type="entry name" value="HAD-SF-IIB"/>
    <property type="match status" value="1"/>
</dbReference>
<reference evidence="1 2" key="1">
    <citation type="submission" date="2017-09" db="EMBL/GenBank/DDBJ databases">
        <authorList>
            <person name="Thomas P."/>
            <person name="Seyboldt C."/>
        </authorList>
    </citation>
    <scope>NUCLEOTIDE SEQUENCE [LARGE SCALE GENOMIC DNA]</scope>
    <source>
        <strain evidence="1 2">DSM 7534</strain>
    </source>
</reference>
<evidence type="ECO:0000313" key="2">
    <source>
        <dbReference type="Proteomes" id="UP000280586"/>
    </source>
</evidence>
<name>A0A9N7PI92_CLOSE</name>
<dbReference type="Proteomes" id="UP000280586">
    <property type="component" value="Chromosome"/>
</dbReference>
<dbReference type="RefSeq" id="WP_066678444.1">
    <property type="nucleotide sequence ID" value="NZ_CABMIZ010000043.1"/>
</dbReference>
<dbReference type="InterPro" id="IPR036412">
    <property type="entry name" value="HAD-like_sf"/>
</dbReference>
<dbReference type="Gene3D" id="3.40.50.1000">
    <property type="entry name" value="HAD superfamily/HAD-like"/>
    <property type="match status" value="1"/>
</dbReference>
<keyword evidence="1" id="KW-0378">Hydrolase</keyword>
<dbReference type="Pfam" id="PF08282">
    <property type="entry name" value="Hydrolase_3"/>
    <property type="match status" value="1"/>
</dbReference>
<dbReference type="Gene3D" id="3.30.1240.10">
    <property type="match status" value="1"/>
</dbReference>
<dbReference type="GeneID" id="303559649"/>
<dbReference type="CDD" id="cd07516">
    <property type="entry name" value="HAD_Pase"/>
    <property type="match status" value="1"/>
</dbReference>
<dbReference type="PANTHER" id="PTHR10000:SF55">
    <property type="entry name" value="5-AMINO-6-(5-PHOSPHO-D-RIBITYLAMINO)URACIL PHOSPHATASE YCSE"/>
    <property type="match status" value="1"/>
</dbReference>
<dbReference type="GO" id="GO:0000287">
    <property type="term" value="F:magnesium ion binding"/>
    <property type="evidence" value="ECO:0007669"/>
    <property type="project" value="TreeGrafter"/>
</dbReference>
<dbReference type="SFLD" id="SFLDG01140">
    <property type="entry name" value="C2.B:_Phosphomannomutase_and_P"/>
    <property type="match status" value="1"/>
</dbReference>
<dbReference type="InterPro" id="IPR006379">
    <property type="entry name" value="HAD-SF_hydro_IIB"/>
</dbReference>
<dbReference type="InterPro" id="IPR000150">
    <property type="entry name" value="Cof"/>
</dbReference>
<dbReference type="PANTHER" id="PTHR10000">
    <property type="entry name" value="PHOSPHOSERINE PHOSPHATASE"/>
    <property type="match status" value="1"/>
</dbReference>
<dbReference type="KEGG" id="csep:CP523_03010"/>
<dbReference type="OrthoDB" id="9781413at2"/>
<organism evidence="1 2">
    <name type="scientific">Clostridium septicum</name>
    <dbReference type="NCBI Taxonomy" id="1504"/>
    <lineage>
        <taxon>Bacteria</taxon>
        <taxon>Bacillati</taxon>
        <taxon>Bacillota</taxon>
        <taxon>Clostridia</taxon>
        <taxon>Eubacteriales</taxon>
        <taxon>Clostridiaceae</taxon>
        <taxon>Clostridium</taxon>
    </lineage>
</organism>
<proteinExistence type="predicted"/>
<evidence type="ECO:0000313" key="1">
    <source>
        <dbReference type="EMBL" id="AYE33506.1"/>
    </source>
</evidence>
<protein>
    <submittedName>
        <fullName evidence="1">Cof-type HAD-IIB family hydrolase</fullName>
    </submittedName>
</protein>
<dbReference type="SFLD" id="SFLDG01144">
    <property type="entry name" value="C2.B.4:_PGP_Like"/>
    <property type="match status" value="1"/>
</dbReference>
<dbReference type="AlphaFoldDB" id="A0A9N7PI92"/>
<gene>
    <name evidence="1" type="ORF">CP523_03010</name>
</gene>
<dbReference type="GO" id="GO:0016791">
    <property type="term" value="F:phosphatase activity"/>
    <property type="evidence" value="ECO:0007669"/>
    <property type="project" value="UniProtKB-ARBA"/>
</dbReference>
<dbReference type="SFLD" id="SFLDS00003">
    <property type="entry name" value="Haloacid_Dehalogenase"/>
    <property type="match status" value="1"/>
</dbReference>
<dbReference type="NCBIfam" id="TIGR00099">
    <property type="entry name" value="Cof-subfamily"/>
    <property type="match status" value="1"/>
</dbReference>
<dbReference type="InterPro" id="IPR023214">
    <property type="entry name" value="HAD_sf"/>
</dbReference>
<dbReference type="PROSITE" id="PS01229">
    <property type="entry name" value="COF_2"/>
    <property type="match status" value="1"/>
</dbReference>
<sequence length="286" mass="32477">MRLFITDLDGTLLDDCQNISYENAKALKDVQAKGIEVIPCTGRPFLDAYNILKSANLYPNYIISSNGAMVHKSTGEKLASYPIEKKDAKLVLDYMDKNNFPYSVFTEDIIFQKDDNSKRLKYDYNNTEELNSPLANMGFTTLLELFTVENKSIVRVSNYEEILSSNKELFYIAANSFNQERLDNGRKDLSHIKSLNISSSAFHNFDATNINASKGKALEFLANYLNIELKDVVAIGDNYNDISMLEKVKYSIAMGNANKEVKNICRYTTLENYKNGVAYAIRKYVL</sequence>
<dbReference type="SUPFAM" id="SSF56784">
    <property type="entry name" value="HAD-like"/>
    <property type="match status" value="1"/>
</dbReference>